<keyword evidence="2" id="KW-1185">Reference proteome</keyword>
<dbReference type="RefSeq" id="WP_154458854.1">
    <property type="nucleotide sequence ID" value="NZ_VUMV01000010.1"/>
</dbReference>
<dbReference type="AlphaFoldDB" id="A0A7X2PAT1"/>
<name>A0A7X2PAT1_9FIRM</name>
<dbReference type="EMBL" id="VUMV01000010">
    <property type="protein sequence ID" value="MST82956.1"/>
    <property type="molecule type" value="Genomic_DNA"/>
</dbReference>
<accession>A0A7X2PAT1</accession>
<organism evidence="1 2">
    <name type="scientific">Bilifractor porci</name>
    <dbReference type="NCBI Taxonomy" id="2606636"/>
    <lineage>
        <taxon>Bacteria</taxon>
        <taxon>Bacillati</taxon>
        <taxon>Bacillota</taxon>
        <taxon>Clostridia</taxon>
        <taxon>Lachnospirales</taxon>
        <taxon>Lachnospiraceae</taxon>
        <taxon>Bilifractor</taxon>
    </lineage>
</organism>
<dbReference type="Proteomes" id="UP000466864">
    <property type="component" value="Unassembled WGS sequence"/>
</dbReference>
<sequence length="137" mass="15125">MAVVKELLRAENDGTISFGDYTLQTKKKLSDFAFQGDLYKVKTYDEITRLERNDTLIYESVPGTAVSGMKITDSGVSFTVEGDHDVQITLGMEEGATYDVKLDGRNIGCMETSMGGKLAFGIELENAEQVRVEVIRV</sequence>
<comment type="caution">
    <text evidence="1">The sequence shown here is derived from an EMBL/GenBank/DDBJ whole genome shotgun (WGS) entry which is preliminary data.</text>
</comment>
<evidence type="ECO:0000313" key="2">
    <source>
        <dbReference type="Proteomes" id="UP000466864"/>
    </source>
</evidence>
<reference evidence="1 2" key="1">
    <citation type="submission" date="2019-08" db="EMBL/GenBank/DDBJ databases">
        <title>In-depth cultivation of the pig gut microbiome towards novel bacterial diversity and tailored functional studies.</title>
        <authorList>
            <person name="Wylensek D."/>
            <person name="Hitch T.C.A."/>
            <person name="Clavel T."/>
        </authorList>
    </citation>
    <scope>NUCLEOTIDE SEQUENCE [LARGE SCALE GENOMIC DNA]</scope>
    <source>
        <strain evidence="1 2">Oil+RF-744-WCA-WT-13</strain>
    </source>
</reference>
<proteinExistence type="predicted"/>
<evidence type="ECO:0000313" key="1">
    <source>
        <dbReference type="EMBL" id="MST82956.1"/>
    </source>
</evidence>
<protein>
    <submittedName>
        <fullName evidence="1">Endosialidase</fullName>
    </submittedName>
</protein>
<gene>
    <name evidence="1" type="ORF">FYJ60_11650</name>
</gene>